<protein>
    <submittedName>
        <fullName evidence="5">D-serine deaminase, pyridoxal phosphate-dependent</fullName>
    </submittedName>
</protein>
<dbReference type="InterPro" id="IPR001608">
    <property type="entry name" value="Ala_racemase_N"/>
</dbReference>
<feature type="region of interest" description="Disordered" evidence="3">
    <location>
        <begin position="1"/>
        <end position="28"/>
    </location>
</feature>
<name>A0A1I6AGU2_9PSEU</name>
<evidence type="ECO:0000313" key="5">
    <source>
        <dbReference type="EMBL" id="SFQ67880.1"/>
    </source>
</evidence>
<dbReference type="PANTHER" id="PTHR28004:SF8">
    <property type="entry name" value="D-SERINE DEAMINASE"/>
    <property type="match status" value="1"/>
</dbReference>
<dbReference type="InterPro" id="IPR026956">
    <property type="entry name" value="D-ser_dehydrat-like_dom"/>
</dbReference>
<dbReference type="InterPro" id="IPR051466">
    <property type="entry name" value="D-amino_acid_metab_enzyme"/>
</dbReference>
<dbReference type="SMART" id="SM01119">
    <property type="entry name" value="D-ser_dehydrat"/>
    <property type="match status" value="1"/>
</dbReference>
<dbReference type="RefSeq" id="WP_092535978.1">
    <property type="nucleotide sequence ID" value="NZ_FOWW01000012.1"/>
</dbReference>
<dbReference type="InterPro" id="IPR042208">
    <property type="entry name" value="D-ser_dehydrat-like_sf"/>
</dbReference>
<keyword evidence="6" id="KW-1185">Reference proteome</keyword>
<dbReference type="PANTHER" id="PTHR28004">
    <property type="entry name" value="ZGC:162816-RELATED"/>
    <property type="match status" value="1"/>
</dbReference>
<dbReference type="AlphaFoldDB" id="A0A1I6AGU2"/>
<dbReference type="Gene3D" id="2.40.37.20">
    <property type="entry name" value="D-serine dehydratase-like domain"/>
    <property type="match status" value="1"/>
</dbReference>
<evidence type="ECO:0000313" key="6">
    <source>
        <dbReference type="Proteomes" id="UP000198727"/>
    </source>
</evidence>
<dbReference type="Gene3D" id="3.20.20.10">
    <property type="entry name" value="Alanine racemase"/>
    <property type="match status" value="1"/>
</dbReference>
<feature type="compositionally biased region" description="Low complexity" evidence="3">
    <location>
        <begin position="1"/>
        <end position="11"/>
    </location>
</feature>
<evidence type="ECO:0000256" key="3">
    <source>
        <dbReference type="SAM" id="MobiDB-lite"/>
    </source>
</evidence>
<dbReference type="Pfam" id="PF14031">
    <property type="entry name" value="D-ser_dehydrat"/>
    <property type="match status" value="1"/>
</dbReference>
<feature type="domain" description="D-serine dehydratase-like" evidence="4">
    <location>
        <begin position="349"/>
        <end position="446"/>
    </location>
</feature>
<dbReference type="EMBL" id="FOWW01000012">
    <property type="protein sequence ID" value="SFQ67880.1"/>
    <property type="molecule type" value="Genomic_DNA"/>
</dbReference>
<dbReference type="CDD" id="cd06818">
    <property type="entry name" value="PLPDE_III_cryptic_DSD"/>
    <property type="match status" value="1"/>
</dbReference>
<dbReference type="Pfam" id="PF01168">
    <property type="entry name" value="Ala_racemase_N"/>
    <property type="match status" value="1"/>
</dbReference>
<dbReference type="STRING" id="587909.SAMN05421810_112109"/>
<accession>A0A1I6AGU2</accession>
<keyword evidence="2" id="KW-0456">Lyase</keyword>
<dbReference type="SUPFAM" id="SSF51419">
    <property type="entry name" value="PLP-binding barrel"/>
    <property type="match status" value="1"/>
</dbReference>
<proteinExistence type="inferred from homology"/>
<dbReference type="OrthoDB" id="9811417at2"/>
<evidence type="ECO:0000256" key="1">
    <source>
        <dbReference type="ARBA" id="ARBA00005323"/>
    </source>
</evidence>
<dbReference type="InterPro" id="IPR029066">
    <property type="entry name" value="PLP-binding_barrel"/>
</dbReference>
<dbReference type="Proteomes" id="UP000198727">
    <property type="component" value="Unassembled WGS sequence"/>
</dbReference>
<evidence type="ECO:0000259" key="4">
    <source>
        <dbReference type="SMART" id="SM01119"/>
    </source>
</evidence>
<reference evidence="6" key="1">
    <citation type="submission" date="2016-10" db="EMBL/GenBank/DDBJ databases">
        <authorList>
            <person name="Varghese N."/>
            <person name="Submissions S."/>
        </authorList>
    </citation>
    <scope>NUCLEOTIDE SEQUENCE [LARGE SCALE GENOMIC DNA]</scope>
    <source>
        <strain evidence="6">CGMCC 4.5579</strain>
    </source>
</reference>
<sequence>MTVPSTPSEPSEPSEPFKPSEPSIPLSPGTLDTAAVAGIRAERLDWRFRCVPPALAGMALAEVAAARPGLFSAGFLGPVVVLENAALEHNLRIMARWCAEHGVALAPHGKTTMAPQLFARQLEHGAWGITAATAGQLRVYRAFGVSRVLLANQLVDPAALAWLAGELAADPGFEFGCWVDSVRGVRLMHDALAAAHADRPVDVLVELGAEGGRTGVRDRDTALAVAEAVRDSPTLRLAGVAGYEAALAHDASAASLTRVESYLDELRGLTVALAERGLLASGRPVIVTAGGSAFFDQVAAGITTGWPAGLDVLPILRSGAYLTHDDGFYRAISPLGATPRTEGSPLRSALRAWAQVSSRPANDLALLTLGRRDVSFDQGLPEPQWHRTSGGSAAPLAGHEITALNDQHAFLRLPAGSPLDVGDWVGLGLSHPCTVFDKWSLLPVVDADGETVVDFVRTYF</sequence>
<dbReference type="GO" id="GO:0016829">
    <property type="term" value="F:lyase activity"/>
    <property type="evidence" value="ECO:0007669"/>
    <property type="project" value="UniProtKB-KW"/>
</dbReference>
<evidence type="ECO:0000256" key="2">
    <source>
        <dbReference type="ARBA" id="ARBA00023239"/>
    </source>
</evidence>
<gene>
    <name evidence="5" type="ORF">SAMN05421810_112109</name>
</gene>
<organism evidence="5 6">
    <name type="scientific">Amycolatopsis arida</name>
    <dbReference type="NCBI Taxonomy" id="587909"/>
    <lineage>
        <taxon>Bacteria</taxon>
        <taxon>Bacillati</taxon>
        <taxon>Actinomycetota</taxon>
        <taxon>Actinomycetes</taxon>
        <taxon>Pseudonocardiales</taxon>
        <taxon>Pseudonocardiaceae</taxon>
        <taxon>Amycolatopsis</taxon>
    </lineage>
</organism>
<comment type="similarity">
    <text evidence="1">Belongs to the DSD1 family.</text>
</comment>